<feature type="compositionally biased region" description="Polar residues" evidence="2">
    <location>
        <begin position="266"/>
        <end position="278"/>
    </location>
</feature>
<gene>
    <name evidence="3" type="ORF">TTHERM_01205240</name>
</gene>
<keyword evidence="4" id="KW-1185">Reference proteome</keyword>
<feature type="coiled-coil region" evidence="1">
    <location>
        <begin position="77"/>
        <end position="167"/>
    </location>
</feature>
<sequence>MKKQNESSSSQIQREGKVKLGFVISNTPQNNLNTVVKKKEKSMSPQSQNLNTLNQVGQIESQQTVQAKVQKTEKQYISKLETQLKVQNKKKNDLVDSNHNLEYLLKLQDQKLQTYIEEIKQLRNYNEQLFKENKQLHLKVEGFAQERNNLLADNKLLKETVKKLEIRLSLIVRPTQRKNILKTISDFSRENQYVDATLLQNEQTIQQYASNYQSNKENDNLYQSRSNSPRLQENNFFEGNINNLQRESLSNLHQRNLSNNSLNQQKTKTNTFTCSQTGNNYNQNNASIQGGSSSSNSRTQLNIFPQSQQYVSQMNSNRSSQQFSQVQQNSAHFNNQTNNSNSLLQTANLKTEQTNQEQYLKKLQEQIKVLEDERETYQYEIKLLNQALTKDSSNEQMQKLIKDLVESKQRISQFTKNQTFLEEKITQFEKLIDQYTHHNPFEMDRASLERKNIFLIQENQNYAETIQKLEEEIKLLKSSNNRSLQIQQLEADKLSGSNYNYLTTNSSGRDIRRQMKENQSPLSNRSLSGSLSQSPHHSSGTLQAGSKSEKLTLAASIKNQKINSKGKNALQNCCKDVKRLGSKTKTSDKYNINYKSSNNGANYDLDETRRLLQVEKQKNQLLSKMLEEEQEKTSEYLVYKEEIDFYHQKNKQLQNDILLLQSQLNQIQLSNLSIKVPMQQTQIQEANSPRQVSMSPRQQIKRICNTQQPIQGNIKRPQSPNQSQGNLNYEPRSPSQSCKSARRNTQQTDGYSSDEEGVRKCRVPGIAAGMSKGKNNYNKRGGGNEEQSDQILAFMQIEKELNQELQKKEKQIENIINSRNLMQKTLGDQIIIIKNQNKQLNEQTRDLENQIIILNEEVKSLRVLVKRAEKKNLIGNDFIPNND</sequence>
<feature type="region of interest" description="Disordered" evidence="2">
    <location>
        <begin position="497"/>
        <end position="547"/>
    </location>
</feature>
<dbReference type="Proteomes" id="UP000009168">
    <property type="component" value="Unassembled WGS sequence"/>
</dbReference>
<feature type="coiled-coil region" evidence="1">
    <location>
        <begin position="611"/>
        <end position="670"/>
    </location>
</feature>
<feature type="coiled-coil region" evidence="1">
    <location>
        <begin position="794"/>
        <end position="871"/>
    </location>
</feature>
<feature type="region of interest" description="Disordered" evidence="2">
    <location>
        <begin position="213"/>
        <end position="234"/>
    </location>
</feature>
<reference evidence="4" key="1">
    <citation type="journal article" date="2006" name="PLoS Biol.">
        <title>Macronuclear genome sequence of the ciliate Tetrahymena thermophila, a model eukaryote.</title>
        <authorList>
            <person name="Eisen J.A."/>
            <person name="Coyne R.S."/>
            <person name="Wu M."/>
            <person name="Wu D."/>
            <person name="Thiagarajan M."/>
            <person name="Wortman J.R."/>
            <person name="Badger J.H."/>
            <person name="Ren Q."/>
            <person name="Amedeo P."/>
            <person name="Jones K.M."/>
            <person name="Tallon L.J."/>
            <person name="Delcher A.L."/>
            <person name="Salzberg S.L."/>
            <person name="Silva J.C."/>
            <person name="Haas B.J."/>
            <person name="Majoros W.H."/>
            <person name="Farzad M."/>
            <person name="Carlton J.M."/>
            <person name="Smith R.K. Jr."/>
            <person name="Garg J."/>
            <person name="Pearlman R.E."/>
            <person name="Karrer K.M."/>
            <person name="Sun L."/>
            <person name="Manning G."/>
            <person name="Elde N.C."/>
            <person name="Turkewitz A.P."/>
            <person name="Asai D.J."/>
            <person name="Wilkes D.E."/>
            <person name="Wang Y."/>
            <person name="Cai H."/>
            <person name="Collins K."/>
            <person name="Stewart B.A."/>
            <person name="Lee S.R."/>
            <person name="Wilamowska K."/>
            <person name="Weinberg Z."/>
            <person name="Ruzzo W.L."/>
            <person name="Wloga D."/>
            <person name="Gaertig J."/>
            <person name="Frankel J."/>
            <person name="Tsao C.-C."/>
            <person name="Gorovsky M.A."/>
            <person name="Keeling P.J."/>
            <person name="Waller R.F."/>
            <person name="Patron N.J."/>
            <person name="Cherry J.M."/>
            <person name="Stover N.A."/>
            <person name="Krieger C.J."/>
            <person name="del Toro C."/>
            <person name="Ryder H.F."/>
            <person name="Williamson S.C."/>
            <person name="Barbeau R.A."/>
            <person name="Hamilton E.P."/>
            <person name="Orias E."/>
        </authorList>
    </citation>
    <scope>NUCLEOTIDE SEQUENCE [LARGE SCALE GENOMIC DNA]</scope>
    <source>
        <strain evidence="4">SB210</strain>
    </source>
</reference>
<dbReference type="InParanoid" id="Q22AI6"/>
<feature type="region of interest" description="Disordered" evidence="2">
    <location>
        <begin position="259"/>
        <end position="278"/>
    </location>
</feature>
<organism evidence="3 4">
    <name type="scientific">Tetrahymena thermophila (strain SB210)</name>
    <dbReference type="NCBI Taxonomy" id="312017"/>
    <lineage>
        <taxon>Eukaryota</taxon>
        <taxon>Sar</taxon>
        <taxon>Alveolata</taxon>
        <taxon>Ciliophora</taxon>
        <taxon>Intramacronucleata</taxon>
        <taxon>Oligohymenophorea</taxon>
        <taxon>Hymenostomatida</taxon>
        <taxon>Tetrahymenina</taxon>
        <taxon>Tetrahymenidae</taxon>
        <taxon>Tetrahymena</taxon>
    </lineage>
</organism>
<dbReference type="EMBL" id="GG662483">
    <property type="protein sequence ID" value="EAR82288.1"/>
    <property type="molecule type" value="Genomic_DNA"/>
</dbReference>
<evidence type="ECO:0000256" key="2">
    <source>
        <dbReference type="SAM" id="MobiDB-lite"/>
    </source>
</evidence>
<evidence type="ECO:0000313" key="4">
    <source>
        <dbReference type="Proteomes" id="UP000009168"/>
    </source>
</evidence>
<accession>Q22AI6</accession>
<dbReference type="HOGENOM" id="CLU_326407_0_0_1"/>
<protein>
    <submittedName>
        <fullName evidence="3">Uncharacterized protein</fullName>
    </submittedName>
</protein>
<feature type="compositionally biased region" description="Polar residues" evidence="2">
    <location>
        <begin position="708"/>
        <end position="751"/>
    </location>
</feature>
<dbReference type="AlphaFoldDB" id="Q22AI6"/>
<feature type="compositionally biased region" description="Polar residues" evidence="2">
    <location>
        <begin position="497"/>
        <end position="508"/>
    </location>
</feature>
<evidence type="ECO:0000313" key="3">
    <source>
        <dbReference type="EMBL" id="EAR82288.1"/>
    </source>
</evidence>
<feature type="region of interest" description="Disordered" evidence="2">
    <location>
        <begin position="311"/>
        <end position="339"/>
    </location>
</feature>
<dbReference type="GeneID" id="7832190"/>
<keyword evidence="1" id="KW-0175">Coiled coil</keyword>
<feature type="region of interest" description="Disordered" evidence="2">
    <location>
        <begin position="708"/>
        <end position="757"/>
    </location>
</feature>
<name>Q22AI6_TETTS</name>
<evidence type="ECO:0000256" key="1">
    <source>
        <dbReference type="SAM" id="Coils"/>
    </source>
</evidence>
<feature type="coiled-coil region" evidence="1">
    <location>
        <begin position="346"/>
        <end position="417"/>
    </location>
</feature>
<feature type="coiled-coil region" evidence="1">
    <location>
        <begin position="452"/>
        <end position="486"/>
    </location>
</feature>
<dbReference type="KEGG" id="tet:TTHERM_01205240"/>
<dbReference type="RefSeq" id="XP_001029951.1">
    <property type="nucleotide sequence ID" value="XM_001029951.1"/>
</dbReference>
<feature type="compositionally biased region" description="Low complexity" evidence="2">
    <location>
        <begin position="312"/>
        <end position="339"/>
    </location>
</feature>
<proteinExistence type="predicted"/>
<feature type="compositionally biased region" description="Low complexity" evidence="2">
    <location>
        <begin position="519"/>
        <end position="540"/>
    </location>
</feature>